<evidence type="ECO:0000256" key="1">
    <source>
        <dbReference type="SAM" id="SignalP"/>
    </source>
</evidence>
<organism evidence="2 3">
    <name type="scientific">Zobellia galactanivorans (strain DSM 12802 / CCUG 47099 / CIP 106680 / NCIMB 13871 / Dsij)</name>
    <dbReference type="NCBI Taxonomy" id="63186"/>
    <lineage>
        <taxon>Bacteria</taxon>
        <taxon>Pseudomonadati</taxon>
        <taxon>Bacteroidota</taxon>
        <taxon>Flavobacteriia</taxon>
        <taxon>Flavobacteriales</taxon>
        <taxon>Flavobacteriaceae</taxon>
        <taxon>Zobellia</taxon>
    </lineage>
</organism>
<dbReference type="PROSITE" id="PS51257">
    <property type="entry name" value="PROKAR_LIPOPROTEIN"/>
    <property type="match status" value="1"/>
</dbReference>
<keyword evidence="1" id="KW-0732">Signal</keyword>
<dbReference type="Proteomes" id="UP000008898">
    <property type="component" value="Chromosome"/>
</dbReference>
<feature type="signal peptide" evidence="1">
    <location>
        <begin position="1"/>
        <end position="23"/>
    </location>
</feature>
<dbReference type="HOGENOM" id="CLU_103348_0_0_10"/>
<dbReference type="InterPro" id="IPR013783">
    <property type="entry name" value="Ig-like_fold"/>
</dbReference>
<feature type="chain" id="PRO_5003402583" evidence="1">
    <location>
        <begin position="24"/>
        <end position="233"/>
    </location>
</feature>
<dbReference type="OrthoDB" id="789771at2"/>
<dbReference type="PATRIC" id="fig|63186.3.peg.3827"/>
<evidence type="ECO:0000313" key="3">
    <source>
        <dbReference type="Proteomes" id="UP000008898"/>
    </source>
</evidence>
<keyword evidence="3" id="KW-1185">Reference proteome</keyword>
<dbReference type="RefSeq" id="WP_013995235.1">
    <property type="nucleotide sequence ID" value="NC_015844.1"/>
</dbReference>
<evidence type="ECO:0000313" key="2">
    <source>
        <dbReference type="EMBL" id="CAZ98045.1"/>
    </source>
</evidence>
<dbReference type="EMBL" id="FP476056">
    <property type="protein sequence ID" value="CAZ98045.1"/>
    <property type="molecule type" value="Genomic_DNA"/>
</dbReference>
<reference evidence="2 3" key="2">
    <citation type="journal article" date="2012" name="Environ. Microbiol.">
        <title>Characterization of the first alginolytic operons in a marine bacterium: from their emergence in marine Flavobacteriia to their independent transfers to marine Proteobacteria and human gut Bacteroides.</title>
        <authorList>
            <person name="Thomas F."/>
            <person name="Barbeyron T."/>
            <person name="Tonon T."/>
            <person name="Genicot S."/>
            <person name="Czjzek M."/>
            <person name="Michel G."/>
        </authorList>
    </citation>
    <scope>NUCLEOTIDE SEQUENCE [LARGE SCALE GENOMIC DNA]</scope>
    <source>
        <strain evidence="3">DSM 12802 / CCUG 47099 / CIP 106680 / NCIMB 13871 / Dsij</strain>
    </source>
</reference>
<protein>
    <submittedName>
        <fullName evidence="2">Fibronectin type-III repeats protein</fullName>
    </submittedName>
</protein>
<dbReference type="AlphaFoldDB" id="G0L2C5"/>
<sequence>MRTTQFAMSLLLLLTLTACPGSKDDGVDPDSLGDPGSVSLIFPENNSECTEGAVVDELQSAVTFQWEASESADYYEVNLKNLIDGSTRLTEAGNNESTITLASNTPYEWFVVSKSNASDMALKSATWKFYNAGAGVVNYAPFPAEAEYPERGGSIPATTKVSLQWQASDVDDDIVAFEVFFGTETTPSILLGTTGQTTMETDVVSGRTYYWQVKTKDSEGNTSQSEVFNFKVG</sequence>
<dbReference type="Gene3D" id="2.60.40.10">
    <property type="entry name" value="Immunoglobulins"/>
    <property type="match status" value="1"/>
</dbReference>
<proteinExistence type="predicted"/>
<reference evidence="3" key="1">
    <citation type="submission" date="2009-07" db="EMBL/GenBank/DDBJ databases">
        <title>Complete genome sequence of Zobellia galactanivorans Dsij.</title>
        <authorList>
            <consortium name="Genoscope - CEA"/>
        </authorList>
    </citation>
    <scope>NUCLEOTIDE SEQUENCE [LARGE SCALE GENOMIC DNA]</scope>
    <source>
        <strain evidence="3">DSM 12802 / CCUG 47099 / CIP 106680 / NCIMB 13871 / Dsij</strain>
    </source>
</reference>
<dbReference type="KEGG" id="zga:ZOBELLIA_3907"/>
<name>G0L2C5_ZOBGA</name>
<gene>
    <name evidence="2" type="ordered locus">zobellia_3907</name>
</gene>
<accession>G0L2C5</accession>
<dbReference type="STRING" id="63186.ZOBELLIA_3907"/>